<feature type="compositionally biased region" description="Basic residues" evidence="1">
    <location>
        <begin position="43"/>
        <end position="52"/>
    </location>
</feature>
<organism evidence="2 3">
    <name type="scientific">Cercophora newfieldiana</name>
    <dbReference type="NCBI Taxonomy" id="92897"/>
    <lineage>
        <taxon>Eukaryota</taxon>
        <taxon>Fungi</taxon>
        <taxon>Dikarya</taxon>
        <taxon>Ascomycota</taxon>
        <taxon>Pezizomycotina</taxon>
        <taxon>Sordariomycetes</taxon>
        <taxon>Sordariomycetidae</taxon>
        <taxon>Sordariales</taxon>
        <taxon>Lasiosphaeriaceae</taxon>
        <taxon>Cercophora</taxon>
    </lineage>
</organism>
<sequence>MEHSIKHADSPMPQKVENIHLSAPSPSRCVSQPIIGFSGPRQKSPRHPHRHVSSAARPLGRRSMVRHHAYIDLLGR</sequence>
<evidence type="ECO:0000256" key="1">
    <source>
        <dbReference type="SAM" id="MobiDB-lite"/>
    </source>
</evidence>
<comment type="caution">
    <text evidence="2">The sequence shown here is derived from an EMBL/GenBank/DDBJ whole genome shotgun (WGS) entry which is preliminary data.</text>
</comment>
<dbReference type="Proteomes" id="UP001174936">
    <property type="component" value="Unassembled WGS sequence"/>
</dbReference>
<dbReference type="EMBL" id="JAULSV010000001">
    <property type="protein sequence ID" value="KAK0657373.1"/>
    <property type="molecule type" value="Genomic_DNA"/>
</dbReference>
<proteinExistence type="predicted"/>
<gene>
    <name evidence="2" type="ORF">B0T16DRAFT_401569</name>
</gene>
<dbReference type="AlphaFoldDB" id="A0AA39YRM5"/>
<reference evidence="2" key="1">
    <citation type="submission" date="2023-06" db="EMBL/GenBank/DDBJ databases">
        <title>Genome-scale phylogeny and comparative genomics of the fungal order Sordariales.</title>
        <authorList>
            <consortium name="Lawrence Berkeley National Laboratory"/>
            <person name="Hensen N."/>
            <person name="Bonometti L."/>
            <person name="Westerberg I."/>
            <person name="Brannstrom I.O."/>
            <person name="Guillou S."/>
            <person name="Cros-Aarteil S."/>
            <person name="Calhoun S."/>
            <person name="Haridas S."/>
            <person name="Kuo A."/>
            <person name="Mondo S."/>
            <person name="Pangilinan J."/>
            <person name="Riley R."/>
            <person name="Labutti K."/>
            <person name="Andreopoulos B."/>
            <person name="Lipzen A."/>
            <person name="Chen C."/>
            <person name="Yanf M."/>
            <person name="Daum C."/>
            <person name="Ng V."/>
            <person name="Clum A."/>
            <person name="Steindorff A."/>
            <person name="Ohm R."/>
            <person name="Martin F."/>
            <person name="Silar P."/>
            <person name="Natvig D."/>
            <person name="Lalanne C."/>
            <person name="Gautier V."/>
            <person name="Ament-Velasquez S.L."/>
            <person name="Kruys A."/>
            <person name="Hutchinson M.I."/>
            <person name="Powell A.J."/>
            <person name="Barry K."/>
            <person name="Miller A.N."/>
            <person name="Grigoriev I.V."/>
            <person name="Debuchy R."/>
            <person name="Gladieux P."/>
            <person name="Thoren M.H."/>
            <person name="Johannesson H."/>
        </authorList>
    </citation>
    <scope>NUCLEOTIDE SEQUENCE</scope>
    <source>
        <strain evidence="2">SMH2532-1</strain>
    </source>
</reference>
<evidence type="ECO:0000313" key="2">
    <source>
        <dbReference type="EMBL" id="KAK0657373.1"/>
    </source>
</evidence>
<keyword evidence="3" id="KW-1185">Reference proteome</keyword>
<name>A0AA39YRM5_9PEZI</name>
<feature type="region of interest" description="Disordered" evidence="1">
    <location>
        <begin position="23"/>
        <end position="63"/>
    </location>
</feature>
<protein>
    <submittedName>
        <fullName evidence="2">Uncharacterized protein</fullName>
    </submittedName>
</protein>
<accession>A0AA39YRM5</accession>
<evidence type="ECO:0000313" key="3">
    <source>
        <dbReference type="Proteomes" id="UP001174936"/>
    </source>
</evidence>